<dbReference type="PANTHER" id="PTHR45663:SF11">
    <property type="entry name" value="GEO12009P1"/>
    <property type="match status" value="1"/>
</dbReference>
<name>A0ABV0LLZ8_9PSEU</name>
<feature type="domain" description="Thioredoxin" evidence="8">
    <location>
        <begin position="1"/>
        <end position="110"/>
    </location>
</feature>
<protein>
    <recommendedName>
        <fullName evidence="6 7">Thioredoxin</fullName>
    </recommendedName>
</protein>
<comment type="caution">
    <text evidence="9">The sequence shown here is derived from an EMBL/GenBank/DDBJ whole genome shotgun (WGS) entry which is preliminary data.</text>
</comment>
<dbReference type="InterPro" id="IPR005746">
    <property type="entry name" value="Thioredoxin"/>
</dbReference>
<evidence type="ECO:0000256" key="4">
    <source>
        <dbReference type="ARBA" id="ARBA00023157"/>
    </source>
</evidence>
<keyword evidence="2" id="KW-0813">Transport</keyword>
<evidence type="ECO:0000259" key="8">
    <source>
        <dbReference type="PROSITE" id="PS51352"/>
    </source>
</evidence>
<gene>
    <name evidence="9" type="primary">trxA</name>
    <name evidence="9" type="ORF">ABJI51_29885</name>
</gene>
<reference evidence="9 10" key="1">
    <citation type="submission" date="2024-05" db="EMBL/GenBank/DDBJ databases">
        <authorList>
            <person name="Zhao H."/>
            <person name="Xu Y."/>
            <person name="Lin S."/>
            <person name="Spain J.C."/>
            <person name="Zhou N.-Y."/>
        </authorList>
    </citation>
    <scope>NUCLEOTIDE SEQUENCE [LARGE SCALE GENOMIC DNA]</scope>
    <source>
        <strain evidence="9 10">NEAU-NG30</strain>
    </source>
</reference>
<proteinExistence type="inferred from homology"/>
<evidence type="ECO:0000256" key="5">
    <source>
        <dbReference type="ARBA" id="ARBA00023284"/>
    </source>
</evidence>
<dbReference type="PIRSF" id="PIRSF000077">
    <property type="entry name" value="Thioredoxin"/>
    <property type="match status" value="1"/>
</dbReference>
<dbReference type="PANTHER" id="PTHR45663">
    <property type="entry name" value="GEO12009P1"/>
    <property type="match status" value="1"/>
</dbReference>
<keyword evidence="5" id="KW-0676">Redox-active center</keyword>
<sequence length="114" mass="12477">MPENSLVTDVTDATFAEVLGSDVPVLVEFWATWCGPCRMVGPVLAQLAAERAGTLAIRKINADENPETTRAYRVMSLPTMILFRDGEPVETIVGAFPKARIEERLDRVLTASSL</sequence>
<dbReference type="PRINTS" id="PR00421">
    <property type="entry name" value="THIOREDOXIN"/>
</dbReference>
<dbReference type="CDD" id="cd02947">
    <property type="entry name" value="TRX_family"/>
    <property type="match status" value="1"/>
</dbReference>
<dbReference type="Gene3D" id="3.40.30.10">
    <property type="entry name" value="Glutaredoxin"/>
    <property type="match status" value="1"/>
</dbReference>
<keyword evidence="3" id="KW-0249">Electron transport</keyword>
<dbReference type="InterPro" id="IPR036249">
    <property type="entry name" value="Thioredoxin-like_sf"/>
</dbReference>
<evidence type="ECO:0000256" key="3">
    <source>
        <dbReference type="ARBA" id="ARBA00022982"/>
    </source>
</evidence>
<evidence type="ECO:0000256" key="7">
    <source>
        <dbReference type="PIRNR" id="PIRNR000077"/>
    </source>
</evidence>
<dbReference type="RefSeq" id="WP_348954383.1">
    <property type="nucleotide sequence ID" value="NZ_JBDZYD010000012.1"/>
</dbReference>
<comment type="similarity">
    <text evidence="1 7">Belongs to the thioredoxin family.</text>
</comment>
<dbReference type="Proteomes" id="UP001440984">
    <property type="component" value="Unassembled WGS sequence"/>
</dbReference>
<evidence type="ECO:0000313" key="10">
    <source>
        <dbReference type="Proteomes" id="UP001440984"/>
    </source>
</evidence>
<keyword evidence="4" id="KW-1015">Disulfide bond</keyword>
<accession>A0ABV0LLZ8</accession>
<keyword evidence="10" id="KW-1185">Reference proteome</keyword>
<evidence type="ECO:0000256" key="6">
    <source>
        <dbReference type="NCBIfam" id="TIGR01068"/>
    </source>
</evidence>
<dbReference type="NCBIfam" id="TIGR01068">
    <property type="entry name" value="thioredoxin"/>
    <property type="match status" value="1"/>
</dbReference>
<dbReference type="InterPro" id="IPR017937">
    <property type="entry name" value="Thioredoxin_CS"/>
</dbReference>
<dbReference type="EMBL" id="JBDZYD010000012">
    <property type="protein sequence ID" value="MEQ0563309.1"/>
    <property type="molecule type" value="Genomic_DNA"/>
</dbReference>
<evidence type="ECO:0000256" key="2">
    <source>
        <dbReference type="ARBA" id="ARBA00022448"/>
    </source>
</evidence>
<dbReference type="PROSITE" id="PS51352">
    <property type="entry name" value="THIOREDOXIN_2"/>
    <property type="match status" value="1"/>
</dbReference>
<dbReference type="SUPFAM" id="SSF52833">
    <property type="entry name" value="Thioredoxin-like"/>
    <property type="match status" value="1"/>
</dbReference>
<dbReference type="InterPro" id="IPR013766">
    <property type="entry name" value="Thioredoxin_domain"/>
</dbReference>
<evidence type="ECO:0000313" key="9">
    <source>
        <dbReference type="EMBL" id="MEQ0563309.1"/>
    </source>
</evidence>
<dbReference type="PROSITE" id="PS00194">
    <property type="entry name" value="THIOREDOXIN_1"/>
    <property type="match status" value="1"/>
</dbReference>
<dbReference type="Pfam" id="PF00085">
    <property type="entry name" value="Thioredoxin"/>
    <property type="match status" value="1"/>
</dbReference>
<organism evidence="9 10">
    <name type="scientific">Amycolatopsis melonis</name>
    <dbReference type="NCBI Taxonomy" id="3156488"/>
    <lineage>
        <taxon>Bacteria</taxon>
        <taxon>Bacillati</taxon>
        <taxon>Actinomycetota</taxon>
        <taxon>Actinomycetes</taxon>
        <taxon>Pseudonocardiales</taxon>
        <taxon>Pseudonocardiaceae</taxon>
        <taxon>Amycolatopsis</taxon>
    </lineage>
</organism>
<evidence type="ECO:0000256" key="1">
    <source>
        <dbReference type="ARBA" id="ARBA00008987"/>
    </source>
</evidence>